<keyword evidence="5" id="KW-0663">Pyridoxal phosphate</keyword>
<dbReference type="Gene3D" id="3.90.1150.10">
    <property type="entry name" value="Aspartate Aminotransferase, domain 1"/>
    <property type="match status" value="1"/>
</dbReference>
<evidence type="ECO:0000259" key="6">
    <source>
        <dbReference type="Pfam" id="PF00155"/>
    </source>
</evidence>
<dbReference type="Proteomes" id="UP000192343">
    <property type="component" value="Unassembled WGS sequence"/>
</dbReference>
<protein>
    <submittedName>
        <fullName evidence="7">Aminotransferase</fullName>
    </submittedName>
</protein>
<evidence type="ECO:0000256" key="2">
    <source>
        <dbReference type="ARBA" id="ARBA00007441"/>
    </source>
</evidence>
<dbReference type="GO" id="GO:0030170">
    <property type="term" value="F:pyridoxal phosphate binding"/>
    <property type="evidence" value="ECO:0007669"/>
    <property type="project" value="InterPro"/>
</dbReference>
<comment type="similarity">
    <text evidence="2">Belongs to the class-I pyridoxal-phosphate-dependent aminotransferase family.</text>
</comment>
<sequence>MNPLAQELNRILDGSVCLDLLSDFGKRFYFPRGIALQSVEASEHAHRFNATVGMAYSEGHPIELETIREHMPLLSPAEAVAYAPSPGLPALRKLWREEIYRKNPSLNKREISLPVVVPGLTSGITQIADLFAGEGDTVLVPDMFWGNYRLIFEVRNGSVIKTFPFFTDEGKLNIQAFVNAMRSSAKNGKIILLVNFPNNPSGYSPTNEEAHTLASAVREVAEEGYKILVVTDDAYFGLFYEEDTFKESFFALAANCHENVLAAKVDGPTKEDFCWGFRVGFLTFASPSMTMEQYDALNKKVGGALRGSISNSSRPGQSILLKTLEKLDHDEEKKKWMEVLKERYLKVKEILETRSTGRELTPMPFNSGYFMSFNCGSVDAEKLRLELLHKEGIGTISIGSDCLRVAFSSIDTKDLQPLFDAIFAAADRLAG</sequence>
<dbReference type="PANTHER" id="PTHR46383:SF1">
    <property type="entry name" value="ASPARTATE AMINOTRANSFERASE"/>
    <property type="match status" value="1"/>
</dbReference>
<comment type="cofactor">
    <cofactor evidence="1">
        <name>pyridoxal 5'-phosphate</name>
        <dbReference type="ChEBI" id="CHEBI:597326"/>
    </cofactor>
</comment>
<dbReference type="Pfam" id="PF00155">
    <property type="entry name" value="Aminotran_1_2"/>
    <property type="match status" value="1"/>
</dbReference>
<reference evidence="7 8" key="1">
    <citation type="submission" date="2017-03" db="EMBL/GenBank/DDBJ databases">
        <title>Draft Genome sequence of Marispirochaeta sp. strain JC444.</title>
        <authorList>
            <person name="Shivani Y."/>
            <person name="Subhash Y."/>
            <person name="Sasikala C."/>
            <person name="Ramana C."/>
        </authorList>
    </citation>
    <scope>NUCLEOTIDE SEQUENCE [LARGE SCALE GENOMIC DNA]</scope>
    <source>
        <strain evidence="7 8">JC444</strain>
    </source>
</reference>
<dbReference type="InterPro" id="IPR015424">
    <property type="entry name" value="PyrdxlP-dep_Trfase"/>
</dbReference>
<evidence type="ECO:0000256" key="5">
    <source>
        <dbReference type="ARBA" id="ARBA00022898"/>
    </source>
</evidence>
<evidence type="ECO:0000313" key="8">
    <source>
        <dbReference type="Proteomes" id="UP000192343"/>
    </source>
</evidence>
<dbReference type="GO" id="GO:0006520">
    <property type="term" value="P:amino acid metabolic process"/>
    <property type="evidence" value="ECO:0007669"/>
    <property type="project" value="InterPro"/>
</dbReference>
<evidence type="ECO:0000313" key="7">
    <source>
        <dbReference type="EMBL" id="ORC34878.1"/>
    </source>
</evidence>
<dbReference type="InterPro" id="IPR050596">
    <property type="entry name" value="AspAT/PAT-like"/>
</dbReference>
<dbReference type="NCBIfam" id="NF006388">
    <property type="entry name" value="PRK08637.1"/>
    <property type="match status" value="1"/>
</dbReference>
<dbReference type="EMBL" id="MWQY01000011">
    <property type="protein sequence ID" value="ORC34878.1"/>
    <property type="molecule type" value="Genomic_DNA"/>
</dbReference>
<proteinExistence type="inferred from homology"/>
<comment type="caution">
    <text evidence="7">The sequence shown here is derived from an EMBL/GenBank/DDBJ whole genome shotgun (WGS) entry which is preliminary data.</text>
</comment>
<evidence type="ECO:0000256" key="3">
    <source>
        <dbReference type="ARBA" id="ARBA00022576"/>
    </source>
</evidence>
<keyword evidence="4 7" id="KW-0808">Transferase</keyword>
<name>A0A1Y1RX35_9SPIO</name>
<dbReference type="InterPro" id="IPR015421">
    <property type="entry name" value="PyrdxlP-dep_Trfase_major"/>
</dbReference>
<keyword evidence="8" id="KW-1185">Reference proteome</keyword>
<dbReference type="InterPro" id="IPR004839">
    <property type="entry name" value="Aminotransferase_I/II_large"/>
</dbReference>
<evidence type="ECO:0000256" key="4">
    <source>
        <dbReference type="ARBA" id="ARBA00022679"/>
    </source>
</evidence>
<dbReference type="AlphaFoldDB" id="A0A1Y1RX35"/>
<evidence type="ECO:0000256" key="1">
    <source>
        <dbReference type="ARBA" id="ARBA00001933"/>
    </source>
</evidence>
<dbReference type="OrthoDB" id="9762162at2"/>
<gene>
    <name evidence="7" type="ORF">B4O97_11105</name>
</gene>
<dbReference type="PANTHER" id="PTHR46383">
    <property type="entry name" value="ASPARTATE AMINOTRANSFERASE"/>
    <property type="match status" value="1"/>
</dbReference>
<dbReference type="Gene3D" id="3.40.640.10">
    <property type="entry name" value="Type I PLP-dependent aspartate aminotransferase-like (Major domain)"/>
    <property type="match status" value="1"/>
</dbReference>
<dbReference type="SUPFAM" id="SSF53383">
    <property type="entry name" value="PLP-dependent transferases"/>
    <property type="match status" value="1"/>
</dbReference>
<dbReference type="InterPro" id="IPR015422">
    <property type="entry name" value="PyrdxlP-dep_Trfase_small"/>
</dbReference>
<accession>A0A1Y1RX35</accession>
<dbReference type="CDD" id="cd00609">
    <property type="entry name" value="AAT_like"/>
    <property type="match status" value="1"/>
</dbReference>
<dbReference type="STRING" id="1963862.B4O97_11105"/>
<feature type="domain" description="Aminotransferase class I/classII large" evidence="6">
    <location>
        <begin position="63"/>
        <end position="422"/>
    </location>
</feature>
<organism evidence="7 8">
    <name type="scientific">Marispirochaeta aestuarii</name>
    <dbReference type="NCBI Taxonomy" id="1963862"/>
    <lineage>
        <taxon>Bacteria</taxon>
        <taxon>Pseudomonadati</taxon>
        <taxon>Spirochaetota</taxon>
        <taxon>Spirochaetia</taxon>
        <taxon>Spirochaetales</taxon>
        <taxon>Spirochaetaceae</taxon>
        <taxon>Marispirochaeta</taxon>
    </lineage>
</organism>
<dbReference type="RefSeq" id="WP_083050849.1">
    <property type="nucleotide sequence ID" value="NZ_MWQY01000011.1"/>
</dbReference>
<dbReference type="GO" id="GO:0008483">
    <property type="term" value="F:transaminase activity"/>
    <property type="evidence" value="ECO:0007669"/>
    <property type="project" value="UniProtKB-KW"/>
</dbReference>
<keyword evidence="3 7" id="KW-0032">Aminotransferase</keyword>